<dbReference type="Pfam" id="PF21256">
    <property type="entry name" value="TetR_C_5-like"/>
    <property type="match status" value="1"/>
</dbReference>
<dbReference type="Proteomes" id="UP001330749">
    <property type="component" value="Unassembled WGS sequence"/>
</dbReference>
<dbReference type="PANTHER" id="PTHR43479">
    <property type="entry name" value="ACREF/ENVCD OPERON REPRESSOR-RELATED"/>
    <property type="match status" value="1"/>
</dbReference>
<dbReference type="RefSeq" id="WP_327965879.1">
    <property type="nucleotide sequence ID" value="NZ_JARMQG010000004.1"/>
</dbReference>
<feature type="DNA-binding region" description="H-T-H motif" evidence="3">
    <location>
        <begin position="52"/>
        <end position="71"/>
    </location>
</feature>
<dbReference type="InterPro" id="IPR050624">
    <property type="entry name" value="HTH-type_Tx_Regulator"/>
</dbReference>
<evidence type="ECO:0000256" key="1">
    <source>
        <dbReference type="ARBA" id="ARBA00022491"/>
    </source>
</evidence>
<dbReference type="Gene3D" id="1.10.10.60">
    <property type="entry name" value="Homeodomain-like"/>
    <property type="match status" value="1"/>
</dbReference>
<reference evidence="5 6" key="1">
    <citation type="submission" date="2023-03" db="EMBL/GenBank/DDBJ databases">
        <title>Bacillus Genome Sequencing.</title>
        <authorList>
            <person name="Dunlap C."/>
        </authorList>
    </citation>
    <scope>NUCLEOTIDE SEQUENCE [LARGE SCALE GENOMIC DNA]</scope>
    <source>
        <strain evidence="5 6">B-14544</strain>
    </source>
</reference>
<sequence>MSLTRVVNNEDHSRKKAVSMFSKFLNLDQEKQDRIINAAIKKFAQKGYDNASTNEIVKEAGISKGLLFHYFGNKKNMYLFLFDHFYEIIVDEFYKKINLEERDIFKRVRQAVTVKMELLNKYPDLFNFLSAAVMEDSKEVKLELDKRKKQLSKTNIGKLYEDIDLSLFRDDLDVQKALKIIFWTFEQFSEELIQRAKQSPTHEFNYDEAIQETEEYYEVLMKAFYK</sequence>
<dbReference type="InterPro" id="IPR009057">
    <property type="entry name" value="Homeodomain-like_sf"/>
</dbReference>
<dbReference type="SUPFAM" id="SSF46689">
    <property type="entry name" value="Homeodomain-like"/>
    <property type="match status" value="1"/>
</dbReference>
<dbReference type="InterPro" id="IPR001647">
    <property type="entry name" value="HTH_TetR"/>
</dbReference>
<dbReference type="PRINTS" id="PR00455">
    <property type="entry name" value="HTHTETR"/>
</dbReference>
<proteinExistence type="predicted"/>
<dbReference type="InterPro" id="IPR036271">
    <property type="entry name" value="Tet_transcr_reg_TetR-rel_C_sf"/>
</dbReference>
<dbReference type="InterPro" id="IPR023772">
    <property type="entry name" value="DNA-bd_HTH_TetR-type_CS"/>
</dbReference>
<dbReference type="PANTHER" id="PTHR43479:SF11">
    <property type="entry name" value="ACREF_ENVCD OPERON REPRESSOR-RELATED"/>
    <property type="match status" value="1"/>
</dbReference>
<keyword evidence="2 3" id="KW-0238">DNA-binding</keyword>
<dbReference type="InterPro" id="IPR049488">
    <property type="entry name" value="TM_1030-like_C"/>
</dbReference>
<dbReference type="EMBL" id="JARMQG010000004">
    <property type="protein sequence ID" value="MED3561060.1"/>
    <property type="molecule type" value="Genomic_DNA"/>
</dbReference>
<name>A0ABU6N4A0_9BACI</name>
<evidence type="ECO:0000313" key="5">
    <source>
        <dbReference type="EMBL" id="MED3561060.1"/>
    </source>
</evidence>
<dbReference type="PROSITE" id="PS50977">
    <property type="entry name" value="HTH_TETR_2"/>
    <property type="match status" value="1"/>
</dbReference>
<dbReference type="Gene3D" id="1.10.357.10">
    <property type="entry name" value="Tetracycline Repressor, domain 2"/>
    <property type="match status" value="1"/>
</dbReference>
<dbReference type="PROSITE" id="PS01081">
    <property type="entry name" value="HTH_TETR_1"/>
    <property type="match status" value="1"/>
</dbReference>
<keyword evidence="1" id="KW-0678">Repressor</keyword>
<evidence type="ECO:0000256" key="2">
    <source>
        <dbReference type="ARBA" id="ARBA00023125"/>
    </source>
</evidence>
<dbReference type="Pfam" id="PF00440">
    <property type="entry name" value="TetR_N"/>
    <property type="match status" value="1"/>
</dbReference>
<evidence type="ECO:0000313" key="6">
    <source>
        <dbReference type="Proteomes" id="UP001330749"/>
    </source>
</evidence>
<accession>A0ABU6N4A0</accession>
<gene>
    <name evidence="5" type="ORF">P4447_00615</name>
</gene>
<evidence type="ECO:0000259" key="4">
    <source>
        <dbReference type="PROSITE" id="PS50977"/>
    </source>
</evidence>
<feature type="domain" description="HTH tetR-type" evidence="4">
    <location>
        <begin position="29"/>
        <end position="89"/>
    </location>
</feature>
<protein>
    <submittedName>
        <fullName evidence="5">TetR/AcrR family transcriptional regulator</fullName>
    </submittedName>
</protein>
<comment type="caution">
    <text evidence="5">The sequence shown here is derived from an EMBL/GenBank/DDBJ whole genome shotgun (WGS) entry which is preliminary data.</text>
</comment>
<organism evidence="5 6">
    <name type="scientific">Bacillus xiapuensis</name>
    <dbReference type="NCBI Taxonomy" id="2014075"/>
    <lineage>
        <taxon>Bacteria</taxon>
        <taxon>Bacillati</taxon>
        <taxon>Bacillota</taxon>
        <taxon>Bacilli</taxon>
        <taxon>Bacillales</taxon>
        <taxon>Bacillaceae</taxon>
        <taxon>Bacillus</taxon>
    </lineage>
</organism>
<keyword evidence="6" id="KW-1185">Reference proteome</keyword>
<evidence type="ECO:0000256" key="3">
    <source>
        <dbReference type="PROSITE-ProRule" id="PRU00335"/>
    </source>
</evidence>
<dbReference type="SUPFAM" id="SSF48498">
    <property type="entry name" value="Tetracyclin repressor-like, C-terminal domain"/>
    <property type="match status" value="1"/>
</dbReference>